<sequence length="233" mass="25841">MAIISYDLGHFAGKDRGAEGFLNEEKIIREYALVCIAELQRHGHTLINCTPLNTPMTVNESLAYRTLHSNNSGSQLHLCFHVNAYDDSSAHGCEIEYASTSGAKYATSVLKEICKLGFADRGIKNPRLWMTYQPNAVSILVEPFFCTNSNDCNLYNKTTLGLAIAKGIINIIGGTITVSPVVKPVAFSTVNYCLQFQKWFNLITQTSDKLIEDGFYGIKTQAKYDAMGTYIKK</sequence>
<dbReference type="Pfam" id="PF01520">
    <property type="entry name" value="Amidase_3"/>
    <property type="match status" value="1"/>
</dbReference>
<dbReference type="GO" id="GO:0008745">
    <property type="term" value="F:N-acetylmuramoyl-L-alanine amidase activity"/>
    <property type="evidence" value="ECO:0007669"/>
    <property type="project" value="UniProtKB-EC"/>
</dbReference>
<dbReference type="EC" id="3.5.1.28" evidence="3"/>
<evidence type="ECO:0000259" key="2">
    <source>
        <dbReference type="SMART" id="SM00646"/>
    </source>
</evidence>
<keyword evidence="4" id="KW-1185">Reference proteome</keyword>
<proteinExistence type="predicted"/>
<evidence type="ECO:0000313" key="4">
    <source>
        <dbReference type="Proteomes" id="UP001498469"/>
    </source>
</evidence>
<organism evidence="3 4">
    <name type="scientific">Clostridium frigoriphilum</name>
    <dbReference type="NCBI Taxonomy" id="443253"/>
    <lineage>
        <taxon>Bacteria</taxon>
        <taxon>Bacillati</taxon>
        <taxon>Bacillota</taxon>
        <taxon>Clostridia</taxon>
        <taxon>Eubacteriales</taxon>
        <taxon>Clostridiaceae</taxon>
        <taxon>Clostridium</taxon>
    </lineage>
</organism>
<dbReference type="InterPro" id="IPR002508">
    <property type="entry name" value="MurNAc-LAA_cat"/>
</dbReference>
<dbReference type="EMBL" id="JAZHFS010000033">
    <property type="protein sequence ID" value="MEF2114937.1"/>
    <property type="molecule type" value="Genomic_DNA"/>
</dbReference>
<keyword evidence="1 3" id="KW-0378">Hydrolase</keyword>
<dbReference type="SMART" id="SM00646">
    <property type="entry name" value="Ami_3"/>
    <property type="match status" value="1"/>
</dbReference>
<dbReference type="InterPro" id="IPR050695">
    <property type="entry name" value="N-acetylmuramoyl_amidase_3"/>
</dbReference>
<name>A0ABU7UWJ0_9CLOT</name>
<dbReference type="Proteomes" id="UP001498469">
    <property type="component" value="Unassembled WGS sequence"/>
</dbReference>
<dbReference type="CDD" id="cd02696">
    <property type="entry name" value="MurNAc-LAA"/>
    <property type="match status" value="1"/>
</dbReference>
<gene>
    <name evidence="3" type="ORF">SJI18_21850</name>
</gene>
<dbReference type="PANTHER" id="PTHR30404:SF0">
    <property type="entry name" value="N-ACETYLMURAMOYL-L-ALANINE AMIDASE AMIC"/>
    <property type="match status" value="1"/>
</dbReference>
<comment type="caution">
    <text evidence="3">The sequence shown here is derived from an EMBL/GenBank/DDBJ whole genome shotgun (WGS) entry which is preliminary data.</text>
</comment>
<reference evidence="3 4" key="1">
    <citation type="submission" date="2023-11" db="EMBL/GenBank/DDBJ databases">
        <title>Draft genome sequence of a psychrophilic Clostridium strain from permafrost water brine.</title>
        <authorList>
            <person name="Shcherbakova V.A."/>
            <person name="Trubitsyn V.E."/>
            <person name="Zakharyuk A.G."/>
        </authorList>
    </citation>
    <scope>NUCLEOTIDE SEQUENCE [LARGE SCALE GENOMIC DNA]</scope>
    <source>
        <strain evidence="3 4">14F</strain>
    </source>
</reference>
<evidence type="ECO:0000313" key="3">
    <source>
        <dbReference type="EMBL" id="MEF2114937.1"/>
    </source>
</evidence>
<evidence type="ECO:0000256" key="1">
    <source>
        <dbReference type="ARBA" id="ARBA00022801"/>
    </source>
</evidence>
<protein>
    <submittedName>
        <fullName evidence="3">N-acetylmuramoyl-L-alanine amidase</fullName>
        <ecNumber evidence="3">3.5.1.28</ecNumber>
    </submittedName>
</protein>
<dbReference type="PANTHER" id="PTHR30404">
    <property type="entry name" value="N-ACETYLMURAMOYL-L-ALANINE AMIDASE"/>
    <property type="match status" value="1"/>
</dbReference>
<feature type="domain" description="MurNAc-LAA" evidence="2">
    <location>
        <begin position="66"/>
        <end position="169"/>
    </location>
</feature>
<accession>A0ABU7UWJ0</accession>
<dbReference type="RefSeq" id="WP_216247939.1">
    <property type="nucleotide sequence ID" value="NZ_JAZHFS010000033.1"/>
</dbReference>